<dbReference type="SUPFAM" id="SSF55920">
    <property type="entry name" value="Creatinase/aminopeptidase"/>
    <property type="match status" value="1"/>
</dbReference>
<evidence type="ECO:0000313" key="2">
    <source>
        <dbReference type="EMBL" id="MDQ0436376.1"/>
    </source>
</evidence>
<dbReference type="InterPro" id="IPR036005">
    <property type="entry name" value="Creatinase/aminopeptidase-like"/>
</dbReference>
<gene>
    <name evidence="2" type="ORF">QO014_000746</name>
</gene>
<name>A0ABU0H4G6_9HYPH</name>
<dbReference type="InterPro" id="IPR050659">
    <property type="entry name" value="Peptidase_M24B"/>
</dbReference>
<dbReference type="PANTHER" id="PTHR46112">
    <property type="entry name" value="AMINOPEPTIDASE"/>
    <property type="match status" value="1"/>
</dbReference>
<dbReference type="Proteomes" id="UP001241603">
    <property type="component" value="Unassembled WGS sequence"/>
</dbReference>
<dbReference type="InterPro" id="IPR000994">
    <property type="entry name" value="Pept_M24"/>
</dbReference>
<reference evidence="2 3" key="1">
    <citation type="submission" date="2023-07" db="EMBL/GenBank/DDBJ databases">
        <title>Genomic Encyclopedia of Type Strains, Phase IV (KMG-IV): sequencing the most valuable type-strain genomes for metagenomic binning, comparative biology and taxonomic classification.</title>
        <authorList>
            <person name="Goeker M."/>
        </authorList>
    </citation>
    <scope>NUCLEOTIDE SEQUENCE [LARGE SCALE GENOMIC DNA]</scope>
    <source>
        <strain evidence="2 3">B6-8</strain>
    </source>
</reference>
<dbReference type="EMBL" id="JAUSVO010000001">
    <property type="protein sequence ID" value="MDQ0436376.1"/>
    <property type="molecule type" value="Genomic_DNA"/>
</dbReference>
<evidence type="ECO:0000259" key="1">
    <source>
        <dbReference type="Pfam" id="PF00557"/>
    </source>
</evidence>
<dbReference type="PANTHER" id="PTHR46112:SF2">
    <property type="entry name" value="XAA-PRO AMINOPEPTIDASE P-RELATED"/>
    <property type="match status" value="1"/>
</dbReference>
<dbReference type="CDD" id="cd01066">
    <property type="entry name" value="APP_MetAP"/>
    <property type="match status" value="1"/>
</dbReference>
<feature type="domain" description="Peptidase M24" evidence="1">
    <location>
        <begin position="13"/>
        <end position="225"/>
    </location>
</feature>
<accession>A0ABU0H4G6</accession>
<keyword evidence="2" id="KW-0645">Protease</keyword>
<keyword evidence="2" id="KW-0378">Hydrolase</keyword>
<dbReference type="Gene3D" id="3.90.230.10">
    <property type="entry name" value="Creatinase/methionine aminopeptidase superfamily"/>
    <property type="match status" value="1"/>
</dbReference>
<dbReference type="Pfam" id="PF00557">
    <property type="entry name" value="Peptidase_M24"/>
    <property type="match status" value="1"/>
</dbReference>
<keyword evidence="2" id="KW-0031">Aminopeptidase</keyword>
<sequence length="235" mass="25278">MNSGTPRAWTTYNAAQDIARRVLVDIGQYIVPGASERTLHEACHRLMLEAGASGYWGNTPAIVLSGDRLRLSVFDSSYAPSATPFAEDETVTIDVGPRIGDCFGDSARTYFLRGGQLVTADEAGAEAAAAMALEQALHAALIESAHPEMTFRDAYLAAESTVRAAGFENLDLLSNYGHSIETSVSAFISIDEANQRPLGSVDYFTFEPHIARPGSPLAVKHEEMYCFVGGRLTVV</sequence>
<comment type="caution">
    <text evidence="2">The sequence shown here is derived from an EMBL/GenBank/DDBJ whole genome shotgun (WGS) entry which is preliminary data.</text>
</comment>
<keyword evidence="3" id="KW-1185">Reference proteome</keyword>
<dbReference type="GO" id="GO:0004177">
    <property type="term" value="F:aminopeptidase activity"/>
    <property type="evidence" value="ECO:0007669"/>
    <property type="project" value="UniProtKB-KW"/>
</dbReference>
<proteinExistence type="predicted"/>
<dbReference type="RefSeq" id="WP_266347294.1">
    <property type="nucleotide sequence ID" value="NZ_JAPKNG010000001.1"/>
</dbReference>
<protein>
    <submittedName>
        <fullName evidence="2">Xaa-Pro aminopeptidase</fullName>
    </submittedName>
</protein>
<organism evidence="2 3">
    <name type="scientific">Kaistia dalseonensis</name>
    <dbReference type="NCBI Taxonomy" id="410840"/>
    <lineage>
        <taxon>Bacteria</taxon>
        <taxon>Pseudomonadati</taxon>
        <taxon>Pseudomonadota</taxon>
        <taxon>Alphaproteobacteria</taxon>
        <taxon>Hyphomicrobiales</taxon>
        <taxon>Kaistiaceae</taxon>
        <taxon>Kaistia</taxon>
    </lineage>
</organism>
<evidence type="ECO:0000313" key="3">
    <source>
        <dbReference type="Proteomes" id="UP001241603"/>
    </source>
</evidence>